<dbReference type="InterPro" id="IPR000792">
    <property type="entry name" value="Tscrpt_reg_LuxR_C"/>
</dbReference>
<dbReference type="SMART" id="SM00421">
    <property type="entry name" value="HTH_LUXR"/>
    <property type="match status" value="1"/>
</dbReference>
<keyword evidence="2" id="KW-0238">DNA-binding</keyword>
<evidence type="ECO:0000313" key="6">
    <source>
        <dbReference type="EMBL" id="AZQ65260.1"/>
    </source>
</evidence>
<dbReference type="RefSeq" id="WP_126619804.1">
    <property type="nucleotide sequence ID" value="NZ_CP034563.1"/>
</dbReference>
<protein>
    <recommendedName>
        <fullName evidence="8">PAS domain-containing protein</fullName>
    </recommendedName>
</protein>
<evidence type="ECO:0000256" key="1">
    <source>
        <dbReference type="ARBA" id="ARBA00023015"/>
    </source>
</evidence>
<dbReference type="InterPro" id="IPR000014">
    <property type="entry name" value="PAS"/>
</dbReference>
<dbReference type="Pfam" id="PF00196">
    <property type="entry name" value="GerE"/>
    <property type="match status" value="1"/>
</dbReference>
<dbReference type="EMBL" id="CP034563">
    <property type="protein sequence ID" value="AZQ65260.1"/>
    <property type="molecule type" value="Genomic_DNA"/>
</dbReference>
<dbReference type="OrthoDB" id="1727128at2"/>
<dbReference type="InterPro" id="IPR035965">
    <property type="entry name" value="PAS-like_dom_sf"/>
</dbReference>
<dbReference type="PRINTS" id="PR00038">
    <property type="entry name" value="HTHLUXR"/>
</dbReference>
<dbReference type="AlphaFoldDB" id="A0A3S9PAN3"/>
<keyword evidence="3" id="KW-0804">Transcription</keyword>
<sequence>MNTILQKHTAIAKQIEKIQSSCITILDFTKREHVFVSDNFAPLLGWDIEKAFGKAASYIDKKVHPDDIAKLEKMSFFFINIFNEFDDKEEVKNYKYCTEYRIQNSSGDFVWVTEQHTVLELTAQKELWLVMGILDLSPSNHQYKTCNAMLTNIKTGDVTIFPDEKPSIILSKREIQVLEEISKGYVSKQIADRLHISINTVNTHRQKIIDKMDVSNTTEAVQRATEVNLFN</sequence>
<dbReference type="SUPFAM" id="SSF55785">
    <property type="entry name" value="PYP-like sensor domain (PAS domain)"/>
    <property type="match status" value="1"/>
</dbReference>
<gene>
    <name evidence="6" type="ORF">EI427_23895</name>
</gene>
<dbReference type="GO" id="GO:0006355">
    <property type="term" value="P:regulation of DNA-templated transcription"/>
    <property type="evidence" value="ECO:0007669"/>
    <property type="project" value="InterPro"/>
</dbReference>
<dbReference type="CDD" id="cd06170">
    <property type="entry name" value="LuxR_C_like"/>
    <property type="match status" value="1"/>
</dbReference>
<evidence type="ECO:0000256" key="3">
    <source>
        <dbReference type="ARBA" id="ARBA00023163"/>
    </source>
</evidence>
<dbReference type="InterPro" id="IPR036388">
    <property type="entry name" value="WH-like_DNA-bd_sf"/>
</dbReference>
<reference evidence="6 7" key="1">
    <citation type="submission" date="2018-12" db="EMBL/GenBank/DDBJ databases">
        <title>Flammeovirga pectinis sp. nov., isolated from the gut of the Korean scallop, Patinopecten yessoensis.</title>
        <authorList>
            <person name="Bae J.-W."/>
            <person name="Jeong Y.-S."/>
            <person name="Kang W."/>
        </authorList>
    </citation>
    <scope>NUCLEOTIDE SEQUENCE [LARGE SCALE GENOMIC DNA]</scope>
    <source>
        <strain evidence="6 7">L12M1</strain>
    </source>
</reference>
<name>A0A3S9PAN3_9BACT</name>
<dbReference type="KEGG" id="fll:EI427_23895"/>
<accession>A0A3S9PAN3</accession>
<dbReference type="PANTHER" id="PTHR44688">
    <property type="entry name" value="DNA-BINDING TRANSCRIPTIONAL ACTIVATOR DEVR_DOSR"/>
    <property type="match status" value="1"/>
</dbReference>
<dbReference type="Proteomes" id="UP000267268">
    <property type="component" value="Chromosome 2"/>
</dbReference>
<evidence type="ECO:0000256" key="2">
    <source>
        <dbReference type="ARBA" id="ARBA00023125"/>
    </source>
</evidence>
<evidence type="ECO:0000313" key="7">
    <source>
        <dbReference type="Proteomes" id="UP000267268"/>
    </source>
</evidence>
<dbReference type="Gene3D" id="1.10.10.10">
    <property type="entry name" value="Winged helix-like DNA-binding domain superfamily/Winged helix DNA-binding domain"/>
    <property type="match status" value="1"/>
</dbReference>
<dbReference type="PROSITE" id="PS50112">
    <property type="entry name" value="PAS"/>
    <property type="match status" value="1"/>
</dbReference>
<dbReference type="PANTHER" id="PTHR44688:SF16">
    <property type="entry name" value="DNA-BINDING TRANSCRIPTIONAL ACTIVATOR DEVR_DOSR"/>
    <property type="match status" value="1"/>
</dbReference>
<evidence type="ECO:0000259" key="4">
    <source>
        <dbReference type="PROSITE" id="PS50043"/>
    </source>
</evidence>
<proteinExistence type="predicted"/>
<dbReference type="GO" id="GO:0003677">
    <property type="term" value="F:DNA binding"/>
    <property type="evidence" value="ECO:0007669"/>
    <property type="project" value="UniProtKB-KW"/>
</dbReference>
<dbReference type="InterPro" id="IPR016032">
    <property type="entry name" value="Sig_transdc_resp-reg_C-effctor"/>
</dbReference>
<organism evidence="6 7">
    <name type="scientific">Flammeovirga pectinis</name>
    <dbReference type="NCBI Taxonomy" id="2494373"/>
    <lineage>
        <taxon>Bacteria</taxon>
        <taxon>Pseudomonadati</taxon>
        <taxon>Bacteroidota</taxon>
        <taxon>Cytophagia</taxon>
        <taxon>Cytophagales</taxon>
        <taxon>Flammeovirgaceae</taxon>
        <taxon>Flammeovirga</taxon>
    </lineage>
</organism>
<evidence type="ECO:0000259" key="5">
    <source>
        <dbReference type="PROSITE" id="PS50112"/>
    </source>
</evidence>
<keyword evidence="7" id="KW-1185">Reference proteome</keyword>
<feature type="domain" description="PAS" evidence="5">
    <location>
        <begin position="34"/>
        <end position="73"/>
    </location>
</feature>
<dbReference type="SUPFAM" id="SSF46894">
    <property type="entry name" value="C-terminal effector domain of the bipartite response regulators"/>
    <property type="match status" value="1"/>
</dbReference>
<keyword evidence="1" id="KW-0805">Transcription regulation</keyword>
<dbReference type="PROSITE" id="PS50043">
    <property type="entry name" value="HTH_LUXR_2"/>
    <property type="match status" value="1"/>
</dbReference>
<feature type="domain" description="HTH luxR-type" evidence="4">
    <location>
        <begin position="163"/>
        <end position="228"/>
    </location>
</feature>
<evidence type="ECO:0008006" key="8">
    <source>
        <dbReference type="Google" id="ProtNLM"/>
    </source>
</evidence>
<dbReference type="Gene3D" id="3.30.450.20">
    <property type="entry name" value="PAS domain"/>
    <property type="match status" value="1"/>
</dbReference>